<feature type="domain" description="ABC transporter" evidence="11">
    <location>
        <begin position="1346"/>
        <end position="1577"/>
    </location>
</feature>
<evidence type="ECO:0000313" key="12">
    <source>
        <dbReference type="EMBL" id="CAG9318442.1"/>
    </source>
</evidence>
<keyword evidence="7" id="KW-0067">ATP-binding</keyword>
<dbReference type="Gene3D" id="3.40.50.300">
    <property type="entry name" value="P-loop containing nucleotide triphosphate hydrolases"/>
    <property type="match status" value="2"/>
</dbReference>
<feature type="transmembrane region" description="Helical" evidence="10">
    <location>
        <begin position="1234"/>
        <end position="1252"/>
    </location>
</feature>
<keyword evidence="5" id="KW-0677">Repeat</keyword>
<feature type="domain" description="ABC transporter" evidence="11">
    <location>
        <begin position="538"/>
        <end position="768"/>
    </location>
</feature>
<keyword evidence="13" id="KW-1185">Reference proteome</keyword>
<gene>
    <name evidence="12" type="ORF">BSTOLATCC_MIC20916</name>
</gene>
<name>A0AAU9IUB1_9CILI</name>
<comment type="caution">
    <text evidence="12">The sequence shown here is derived from an EMBL/GenBank/DDBJ whole genome shotgun (WGS) entry which is preliminary data.</text>
</comment>
<dbReference type="GO" id="GO:0140359">
    <property type="term" value="F:ABC-type transporter activity"/>
    <property type="evidence" value="ECO:0007669"/>
    <property type="project" value="InterPro"/>
</dbReference>
<comment type="similarity">
    <text evidence="2">Belongs to the ABC transporter superfamily. ABCA family.</text>
</comment>
<dbReference type="PROSITE" id="PS50893">
    <property type="entry name" value="ABC_TRANSPORTER_2"/>
    <property type="match status" value="2"/>
</dbReference>
<protein>
    <recommendedName>
        <fullName evidence="11">ABC transporter domain-containing protein</fullName>
    </recommendedName>
</protein>
<dbReference type="GO" id="GO:0005319">
    <property type="term" value="F:lipid transporter activity"/>
    <property type="evidence" value="ECO:0007669"/>
    <property type="project" value="TreeGrafter"/>
</dbReference>
<evidence type="ECO:0000313" key="13">
    <source>
        <dbReference type="Proteomes" id="UP001162131"/>
    </source>
</evidence>
<dbReference type="PROSITE" id="PS00211">
    <property type="entry name" value="ABC_TRANSPORTER_1"/>
    <property type="match status" value="2"/>
</dbReference>
<feature type="transmembrane region" description="Helical" evidence="10">
    <location>
        <begin position="1279"/>
        <end position="1299"/>
    </location>
</feature>
<sequence>MKIYKRRVWQHYKALIYKNWILWKRRWFGSLFELLFPILLILLLTLIRVSAGRTSHNGKSYLKDYSMVVTPDDWFSYTIPENPFVYVKLNSFTKHTHSYCESYLNLSPLWSIAIVPGNISISNELADMMAINGFERSKIIYFSDENELEKNITSDHYDDAGNGKICYAIVFKHWTENNFQYKFRHNITSSYPPSNQQVGNVIDIFDYQTYEPTDDLIRVPKPEFQEQYFDSNFIHVMNYIDNIILRNITNNASAYIAAGFVPMWYDDYITDNFITLIANMLPFFIVISYAIPVCRMISLIVQEKEYKNKEMMMIMGLSNFAYWTSWITYYFSIYTVIAGINSLICMALFNYSSTGLIFLMFWLYGISCIAFSVLMSMLFSKSRTAVMLSLMLFFISYFISFAVMDPILSFGQKAAASLLPNVALYLGIDILAKLEEGRSGVQNSNLQKEIDHYTFETFYIFMVVDTAIFVILAWYLDRIWPSEWGIKRPWYFLFTKDFWCHEKNKRSKDIIEKEIAWGENVEPVDIVIEKQKELGQALIIRNFTKVFSSKTAVDGLNLDIYQDQIFALLGHNGAGKTTTISMMIGMIPVTSGEMLVKDLLLSKDLEKIRMLLGVCPQQNVLYNDLTPKEHLYLFSIFKGRVNKNEINEDIEEKILDVNLKDKENSRVKNLSGGQKRKLSLAIALIADSPIVILDEPTSGMDLNSRRQTWDMLKNNKSNRITIFTTHYMDEADVLADRIGIMSQGKLRCCGSSAFLKNRYGVGYYIKIVKDLDSGNSFDDNAVIDFIRNHISESKISSNTRAEITFHLPISSVSQFNDFFASLDASLQKLNIKSYGVSATTLEEVFLKVARGDDTELKNLDFEDIEIEENTLKSDFRLSRDRLKGSLFFKHFFALLKKRILWSKRDVKSLIFEIFIPIILVIIGLGLMLIAKRFKNESSHLLTVTDYHKPQNILYQAQKGNSFIPYLMAEIERKYNTKGKNTMKTTPWADNNDIVSYDEFIFNDRDNVSPYRMGAYYFYKMDNLTHRYEPIIFQNQTAFQAVGVYYNLISQAILQSINPQINVKVYNHPLPYTAKVMSLNNIGDGFIASIIFSLGFSFIPTGVIALIAKERESNIKHQHVISGVSLFSYWTANFVWDIVKHIIPGVICPLLILAFGVTILTEPGESYAAVWLLMLLFGCCMASFTYFTSFFFRNYPTAQVVTILLNFVTGSILAPGILVMYLFDQTRSAAHGLRWIFRIFPNFCFGFGILEVGSRRLLASLDGRNEPYDALSLDSAGGDILMMGIMTLVYMLLIFIAEYMEIHLKLFQFIFKPHKIKTKKHSKDDDVEKEAKKAEKTNPKDVQVNAKELQKVFRSGKTHLVAVENVSFNVNYDECFGLLGVNGAGKTTTFKMLTGEIAPSSGEAYISGFSINNDFNNIRKVIGYCPQFDAISELLTVKENLNLYADIKGIPKVWKKEMVNEIIMNMDLEKYENALSGNLSGGNKRKLSVAIALIGNPSVLFLDEPSAGMDPETRKKLWQVLSNIKQNGSSVLLTTHSMEEAEALSDRMAIMVAGKFQCLGTPTWIKNKYGDGYELQIKTEPPSDFELTDRDKQLDREIQDKDSIPSSQVSKCLDILGAQFLKEEIHEKGSGSAFFYQLKRENSVPRDSFISWVISEEIIDKIHEWLKSEFNDVEIIERYGNLSKFKILKQENRSVGYLFSVIEEKKQELRISEYSLSQTSLEQIFNNFARNIDEPQ</sequence>
<feature type="transmembrane region" description="Helical" evidence="10">
    <location>
        <begin position="909"/>
        <end position="930"/>
    </location>
</feature>
<dbReference type="Pfam" id="PF00005">
    <property type="entry name" value="ABC_tran"/>
    <property type="match status" value="2"/>
</dbReference>
<evidence type="ECO:0000256" key="6">
    <source>
        <dbReference type="ARBA" id="ARBA00022741"/>
    </source>
</evidence>
<keyword evidence="4 10" id="KW-0812">Transmembrane</keyword>
<evidence type="ECO:0000256" key="9">
    <source>
        <dbReference type="ARBA" id="ARBA00023136"/>
    </source>
</evidence>
<dbReference type="SMART" id="SM00382">
    <property type="entry name" value="AAA"/>
    <property type="match status" value="2"/>
</dbReference>
<feature type="transmembrane region" description="Helical" evidence="10">
    <location>
        <begin position="1167"/>
        <end position="1191"/>
    </location>
</feature>
<feature type="transmembrane region" description="Helical" evidence="10">
    <location>
        <begin position="1197"/>
        <end position="1222"/>
    </location>
</feature>
<evidence type="ECO:0000256" key="2">
    <source>
        <dbReference type="ARBA" id="ARBA00008869"/>
    </source>
</evidence>
<dbReference type="InterPro" id="IPR027417">
    <property type="entry name" value="P-loop_NTPase"/>
</dbReference>
<evidence type="ECO:0000256" key="10">
    <source>
        <dbReference type="SAM" id="Phobius"/>
    </source>
</evidence>
<feature type="transmembrane region" description="Helical" evidence="10">
    <location>
        <begin position="1141"/>
        <end position="1160"/>
    </location>
</feature>
<comment type="subcellular location">
    <subcellularLocation>
        <location evidence="1">Membrane</location>
        <topology evidence="1">Multi-pass membrane protein</topology>
    </subcellularLocation>
</comment>
<accession>A0AAU9IUB1</accession>
<dbReference type="GO" id="GO:0005524">
    <property type="term" value="F:ATP binding"/>
    <property type="evidence" value="ECO:0007669"/>
    <property type="project" value="UniProtKB-KW"/>
</dbReference>
<feature type="transmembrane region" description="Helical" evidence="10">
    <location>
        <begin position="458"/>
        <end position="476"/>
    </location>
</feature>
<organism evidence="12 13">
    <name type="scientific">Blepharisma stoltei</name>
    <dbReference type="NCBI Taxonomy" id="1481888"/>
    <lineage>
        <taxon>Eukaryota</taxon>
        <taxon>Sar</taxon>
        <taxon>Alveolata</taxon>
        <taxon>Ciliophora</taxon>
        <taxon>Postciliodesmatophora</taxon>
        <taxon>Heterotrichea</taxon>
        <taxon>Heterotrichida</taxon>
        <taxon>Blepharismidae</taxon>
        <taxon>Blepharisma</taxon>
    </lineage>
</organism>
<dbReference type="InterPro" id="IPR003593">
    <property type="entry name" value="AAA+_ATPase"/>
</dbReference>
<keyword evidence="3" id="KW-0813">Transport</keyword>
<dbReference type="CDD" id="cd03263">
    <property type="entry name" value="ABC_subfamily_A"/>
    <property type="match status" value="2"/>
</dbReference>
<evidence type="ECO:0000256" key="4">
    <source>
        <dbReference type="ARBA" id="ARBA00022692"/>
    </source>
</evidence>
<dbReference type="GO" id="GO:0016887">
    <property type="term" value="F:ATP hydrolysis activity"/>
    <property type="evidence" value="ECO:0007669"/>
    <property type="project" value="InterPro"/>
</dbReference>
<proteinExistence type="inferred from homology"/>
<evidence type="ECO:0000256" key="8">
    <source>
        <dbReference type="ARBA" id="ARBA00022989"/>
    </source>
</evidence>
<feature type="transmembrane region" description="Helical" evidence="10">
    <location>
        <begin position="385"/>
        <end position="404"/>
    </location>
</feature>
<reference evidence="12" key="1">
    <citation type="submission" date="2021-09" db="EMBL/GenBank/DDBJ databases">
        <authorList>
            <consortium name="AG Swart"/>
            <person name="Singh M."/>
            <person name="Singh A."/>
            <person name="Seah K."/>
            <person name="Emmerich C."/>
        </authorList>
    </citation>
    <scope>NUCLEOTIDE SEQUENCE</scope>
    <source>
        <strain evidence="12">ATCC30299</strain>
    </source>
</reference>
<dbReference type="FunFam" id="3.40.50.300:FF:000335">
    <property type="entry name" value="ATP binding cassette subfamily A member 5"/>
    <property type="match status" value="1"/>
</dbReference>
<evidence type="ECO:0000256" key="5">
    <source>
        <dbReference type="ARBA" id="ARBA00022737"/>
    </source>
</evidence>
<dbReference type="InterPro" id="IPR026082">
    <property type="entry name" value="ABCA"/>
</dbReference>
<dbReference type="InterPro" id="IPR017871">
    <property type="entry name" value="ABC_transporter-like_CS"/>
</dbReference>
<feature type="transmembrane region" description="Helical" evidence="10">
    <location>
        <begin position="355"/>
        <end position="378"/>
    </location>
</feature>
<feature type="transmembrane region" description="Helical" evidence="10">
    <location>
        <begin position="280"/>
        <end position="301"/>
    </location>
</feature>
<feature type="transmembrane region" description="Helical" evidence="10">
    <location>
        <begin position="322"/>
        <end position="349"/>
    </location>
</feature>
<evidence type="ECO:0000256" key="1">
    <source>
        <dbReference type="ARBA" id="ARBA00004141"/>
    </source>
</evidence>
<dbReference type="InterPro" id="IPR003439">
    <property type="entry name" value="ABC_transporter-like_ATP-bd"/>
</dbReference>
<evidence type="ECO:0000259" key="11">
    <source>
        <dbReference type="PROSITE" id="PS50893"/>
    </source>
</evidence>
<dbReference type="PANTHER" id="PTHR19229">
    <property type="entry name" value="ATP-BINDING CASSETTE TRANSPORTER SUBFAMILY A ABCA"/>
    <property type="match status" value="1"/>
</dbReference>
<evidence type="ECO:0000256" key="3">
    <source>
        <dbReference type="ARBA" id="ARBA00022448"/>
    </source>
</evidence>
<dbReference type="GO" id="GO:0016020">
    <property type="term" value="C:membrane"/>
    <property type="evidence" value="ECO:0007669"/>
    <property type="project" value="UniProtKB-SubCell"/>
</dbReference>
<dbReference type="EMBL" id="CAJZBQ010000020">
    <property type="protein sequence ID" value="CAG9318442.1"/>
    <property type="molecule type" value="Genomic_DNA"/>
</dbReference>
<keyword evidence="6" id="KW-0547">Nucleotide-binding</keyword>
<dbReference type="Proteomes" id="UP001162131">
    <property type="component" value="Unassembled WGS sequence"/>
</dbReference>
<feature type="transmembrane region" description="Helical" evidence="10">
    <location>
        <begin position="1085"/>
        <end position="1107"/>
    </location>
</feature>
<dbReference type="InterPro" id="IPR013525">
    <property type="entry name" value="ABC2_TM"/>
</dbReference>
<dbReference type="PANTHER" id="PTHR19229:SF36">
    <property type="entry name" value="ATP-BINDING CASSETTE SUB-FAMILY A MEMBER 2"/>
    <property type="match status" value="1"/>
</dbReference>
<keyword evidence="8 10" id="KW-1133">Transmembrane helix</keyword>
<dbReference type="FunFam" id="3.40.50.300:FF:000298">
    <property type="entry name" value="ATP-binding cassette sub-family A member 12"/>
    <property type="match status" value="1"/>
</dbReference>
<evidence type="ECO:0000256" key="7">
    <source>
        <dbReference type="ARBA" id="ARBA00022840"/>
    </source>
</evidence>
<dbReference type="SUPFAM" id="SSF52540">
    <property type="entry name" value="P-loop containing nucleoside triphosphate hydrolases"/>
    <property type="match status" value="2"/>
</dbReference>
<keyword evidence="9 10" id="KW-0472">Membrane</keyword>
<dbReference type="Pfam" id="PF12698">
    <property type="entry name" value="ABC2_membrane_3"/>
    <property type="match status" value="2"/>
</dbReference>